<dbReference type="PANTHER" id="PTHR11461:SF211">
    <property type="entry name" value="GH10112P-RELATED"/>
    <property type="match status" value="1"/>
</dbReference>
<evidence type="ECO:0000313" key="6">
    <source>
        <dbReference type="EMBL" id="RZF34946.1"/>
    </source>
</evidence>
<evidence type="ECO:0000256" key="2">
    <source>
        <dbReference type="ARBA" id="ARBA00022690"/>
    </source>
</evidence>
<keyword evidence="2" id="KW-0646">Protease inhibitor</keyword>
<evidence type="ECO:0000259" key="5">
    <source>
        <dbReference type="SMART" id="SM00093"/>
    </source>
</evidence>
<proteinExistence type="inferred from homology"/>
<dbReference type="InterPro" id="IPR000215">
    <property type="entry name" value="Serpin_fam"/>
</dbReference>
<dbReference type="InParanoid" id="A0A482WNT1"/>
<dbReference type="InterPro" id="IPR036186">
    <property type="entry name" value="Serpin_sf"/>
</dbReference>
<dbReference type="AlphaFoldDB" id="A0A482WNT1"/>
<keyword evidence="7" id="KW-1185">Reference proteome</keyword>
<dbReference type="InterPro" id="IPR042185">
    <property type="entry name" value="Serpin_sf_2"/>
</dbReference>
<accession>A0A482WNT1</accession>
<keyword evidence="3" id="KW-0722">Serine protease inhibitor</keyword>
<protein>
    <recommendedName>
        <fullName evidence="5">Serpin domain-containing protein</fullName>
    </recommendedName>
</protein>
<gene>
    <name evidence="6" type="ORF">LSTR_LSTR010038</name>
</gene>
<dbReference type="Pfam" id="PF00079">
    <property type="entry name" value="Serpin"/>
    <property type="match status" value="1"/>
</dbReference>
<dbReference type="OrthoDB" id="671595at2759"/>
<dbReference type="InterPro" id="IPR042178">
    <property type="entry name" value="Serpin_sf_1"/>
</dbReference>
<dbReference type="Gene3D" id="2.30.39.10">
    <property type="entry name" value="Alpha-1-antitrypsin, domain 1"/>
    <property type="match status" value="1"/>
</dbReference>
<dbReference type="InterPro" id="IPR023796">
    <property type="entry name" value="Serpin_dom"/>
</dbReference>
<organism evidence="6 7">
    <name type="scientific">Laodelphax striatellus</name>
    <name type="common">Small brown planthopper</name>
    <name type="synonym">Delphax striatella</name>
    <dbReference type="NCBI Taxonomy" id="195883"/>
    <lineage>
        <taxon>Eukaryota</taxon>
        <taxon>Metazoa</taxon>
        <taxon>Ecdysozoa</taxon>
        <taxon>Arthropoda</taxon>
        <taxon>Hexapoda</taxon>
        <taxon>Insecta</taxon>
        <taxon>Pterygota</taxon>
        <taxon>Neoptera</taxon>
        <taxon>Paraneoptera</taxon>
        <taxon>Hemiptera</taxon>
        <taxon>Auchenorrhyncha</taxon>
        <taxon>Fulgoroidea</taxon>
        <taxon>Delphacidae</taxon>
        <taxon>Criomorphinae</taxon>
        <taxon>Laodelphax</taxon>
    </lineage>
</organism>
<feature type="domain" description="Serpin" evidence="5">
    <location>
        <begin position="53"/>
        <end position="419"/>
    </location>
</feature>
<dbReference type="SMR" id="A0A482WNT1"/>
<comment type="caution">
    <text evidence="6">The sequence shown here is derived from an EMBL/GenBank/DDBJ whole genome shotgun (WGS) entry which is preliminary data.</text>
</comment>
<dbReference type="CDD" id="cd19601">
    <property type="entry name" value="serpin42Da-like"/>
    <property type="match status" value="1"/>
</dbReference>
<name>A0A482WNT1_LAOST</name>
<dbReference type="EMBL" id="QKKF02029951">
    <property type="protein sequence ID" value="RZF34946.1"/>
    <property type="molecule type" value="Genomic_DNA"/>
</dbReference>
<sequence>MVKQSLQSRSASPVIATSSLVLVFILQVIMAMPDVSSQSQLKEVAVSTNRFALDLHKVLSKKNAGNMFCSPLSLQVALAMASVGAGDNTKSYNEIKALLRFPDDKSKMLSSYSLLSDALTNSKDVLKMANRIYIDQKFKVKPEYLETTKKYFKSDAQAVDLLQNAAAAGAVINSWVEQQTNNKIKDLIPQGALTPETVMVLINAIHFKGDWKKAFEKEMTMKEKFYLDESKTVDVDMMHITNDYNFFHDEKLKAKFLEMPYKGDEFSMIFVLPDSKTGLAELEAAITSESFDLTKKIEGLQNSGPVKVIVSLPKFEMEQTHDTLVDTLKELGVEEIFSDKANFSNIDPNGRIKVSKIIQKAFVAVDEKGTEAAAATAQIIRKKRSLIEEKEFLAEHPFMFLIASRVSCISLFVGRYLPDSNGEHDSDSVPRDEL</sequence>
<dbReference type="GO" id="GO:0004867">
    <property type="term" value="F:serine-type endopeptidase inhibitor activity"/>
    <property type="evidence" value="ECO:0007669"/>
    <property type="project" value="UniProtKB-KW"/>
</dbReference>
<comment type="similarity">
    <text evidence="1 4">Belongs to the serpin family.</text>
</comment>
<dbReference type="Proteomes" id="UP000291343">
    <property type="component" value="Unassembled WGS sequence"/>
</dbReference>
<dbReference type="FunCoup" id="A0A482WNT1">
    <property type="interactions" value="17"/>
</dbReference>
<dbReference type="PANTHER" id="PTHR11461">
    <property type="entry name" value="SERINE PROTEASE INHIBITOR, SERPIN"/>
    <property type="match status" value="1"/>
</dbReference>
<reference evidence="6 7" key="1">
    <citation type="journal article" date="2017" name="Gigascience">
        <title>Genome sequence of the small brown planthopper, Laodelphax striatellus.</title>
        <authorList>
            <person name="Zhu J."/>
            <person name="Jiang F."/>
            <person name="Wang X."/>
            <person name="Yang P."/>
            <person name="Bao Y."/>
            <person name="Zhao W."/>
            <person name="Wang W."/>
            <person name="Lu H."/>
            <person name="Wang Q."/>
            <person name="Cui N."/>
            <person name="Li J."/>
            <person name="Chen X."/>
            <person name="Luo L."/>
            <person name="Yu J."/>
            <person name="Kang L."/>
            <person name="Cui F."/>
        </authorList>
    </citation>
    <scope>NUCLEOTIDE SEQUENCE [LARGE SCALE GENOMIC DNA]</scope>
    <source>
        <strain evidence="6">Lst14</strain>
    </source>
</reference>
<dbReference type="SUPFAM" id="SSF56574">
    <property type="entry name" value="Serpins"/>
    <property type="match status" value="1"/>
</dbReference>
<evidence type="ECO:0000313" key="7">
    <source>
        <dbReference type="Proteomes" id="UP000291343"/>
    </source>
</evidence>
<dbReference type="SMART" id="SM00093">
    <property type="entry name" value="SERPIN"/>
    <property type="match status" value="1"/>
</dbReference>
<dbReference type="STRING" id="195883.A0A482WNT1"/>
<evidence type="ECO:0000256" key="4">
    <source>
        <dbReference type="RuleBase" id="RU000411"/>
    </source>
</evidence>
<dbReference type="Gene3D" id="3.30.497.10">
    <property type="entry name" value="Antithrombin, subunit I, domain 2"/>
    <property type="match status" value="1"/>
</dbReference>
<evidence type="ECO:0000256" key="3">
    <source>
        <dbReference type="ARBA" id="ARBA00022900"/>
    </source>
</evidence>
<dbReference type="GO" id="GO:0005615">
    <property type="term" value="C:extracellular space"/>
    <property type="evidence" value="ECO:0007669"/>
    <property type="project" value="InterPro"/>
</dbReference>
<evidence type="ECO:0000256" key="1">
    <source>
        <dbReference type="ARBA" id="ARBA00009500"/>
    </source>
</evidence>